<evidence type="ECO:0000313" key="10">
    <source>
        <dbReference type="EMBL" id="ONK58798.1"/>
    </source>
</evidence>
<dbReference type="Pfam" id="PF08246">
    <property type="entry name" value="Inhibitor_I29"/>
    <property type="match status" value="1"/>
</dbReference>
<dbReference type="PROSITE" id="PS00139">
    <property type="entry name" value="THIOL_PROTEASE_CYS"/>
    <property type="match status" value="1"/>
</dbReference>
<dbReference type="AlphaFoldDB" id="A0A5P1E889"/>
<feature type="signal peptide" evidence="7">
    <location>
        <begin position="1"/>
        <end position="22"/>
    </location>
</feature>
<dbReference type="InterPro" id="IPR025661">
    <property type="entry name" value="Pept_asp_AS"/>
</dbReference>
<dbReference type="FunFam" id="3.90.70.10:FF:000023">
    <property type="entry name" value="Senescence-specific cysteine protease SAG39"/>
    <property type="match status" value="1"/>
</dbReference>
<proteinExistence type="inferred from homology"/>
<accession>A0A5P1E889</accession>
<evidence type="ECO:0000313" key="11">
    <source>
        <dbReference type="Proteomes" id="UP000243459"/>
    </source>
</evidence>
<dbReference type="Pfam" id="PF00112">
    <property type="entry name" value="Peptidase_C1"/>
    <property type="match status" value="1"/>
</dbReference>
<dbReference type="InterPro" id="IPR039417">
    <property type="entry name" value="Peptidase_C1A_papain-like"/>
</dbReference>
<dbReference type="Proteomes" id="UP000243459">
    <property type="component" value="Chromosome 9"/>
</dbReference>
<dbReference type="SUPFAM" id="SSF54001">
    <property type="entry name" value="Cysteine proteinases"/>
    <property type="match status" value="1"/>
</dbReference>
<gene>
    <name evidence="10" type="ORF">A4U43_C09F16750</name>
</gene>
<evidence type="ECO:0000259" key="8">
    <source>
        <dbReference type="SMART" id="SM00645"/>
    </source>
</evidence>
<evidence type="ECO:0008006" key="12">
    <source>
        <dbReference type="Google" id="ProtNLM"/>
    </source>
</evidence>
<dbReference type="InterPro" id="IPR013128">
    <property type="entry name" value="Peptidase_C1A"/>
</dbReference>
<feature type="domain" description="Cathepsin propeptide inhibitor" evidence="9">
    <location>
        <begin position="38"/>
        <end position="95"/>
    </location>
</feature>
<evidence type="ECO:0000256" key="6">
    <source>
        <dbReference type="ARBA" id="ARBA00023157"/>
    </source>
</evidence>
<dbReference type="OMA" id="GMWAYEV"/>
<dbReference type="EMBL" id="CM007389">
    <property type="protein sequence ID" value="ONK58798.1"/>
    <property type="molecule type" value="Genomic_DNA"/>
</dbReference>
<dbReference type="InterPro" id="IPR025660">
    <property type="entry name" value="Pept_his_AS"/>
</dbReference>
<sequence>MGPRNQAVWLALLMLALWVCAAATSRTTATADDMSVRHEQWMAEHGRQYKDAAEKKYRLKIFKSNVERIESVNRDGERKYELSVNRFADLTDEEFKTYYKGFKPKPIKATATNNETLMNMSDVPPSVDWRAKGAVTGVKDQGQCGCCWAFSTVGATEGLIQIKKGNLTSLSEQQLVDCVTGGVTRGCEGGLMDEAFEYIIQNKGIASEETYPYTATEGTCNTDATSAATITGYEKVPANSEEALMAAVATQPVSVAIDGGGPDFKFYSRGVFTGPCGTDLDHAVTLVGYGTEESADGTKYWLVKNSWGETWGEGGYMRMARDVGAPEGLCGIAKDASYPTLN</sequence>
<keyword evidence="2" id="KW-0645">Protease</keyword>
<dbReference type="InterPro" id="IPR000169">
    <property type="entry name" value="Pept_cys_AS"/>
</dbReference>
<evidence type="ECO:0000256" key="3">
    <source>
        <dbReference type="ARBA" id="ARBA00022729"/>
    </source>
</evidence>
<keyword evidence="11" id="KW-1185">Reference proteome</keyword>
<organism evidence="10 11">
    <name type="scientific">Asparagus officinalis</name>
    <name type="common">Garden asparagus</name>
    <dbReference type="NCBI Taxonomy" id="4686"/>
    <lineage>
        <taxon>Eukaryota</taxon>
        <taxon>Viridiplantae</taxon>
        <taxon>Streptophyta</taxon>
        <taxon>Embryophyta</taxon>
        <taxon>Tracheophyta</taxon>
        <taxon>Spermatophyta</taxon>
        <taxon>Magnoliopsida</taxon>
        <taxon>Liliopsida</taxon>
        <taxon>Asparagales</taxon>
        <taxon>Asparagaceae</taxon>
        <taxon>Asparagoideae</taxon>
        <taxon>Asparagus</taxon>
    </lineage>
</organism>
<dbReference type="SMART" id="SM00645">
    <property type="entry name" value="Pept_C1"/>
    <property type="match status" value="1"/>
</dbReference>
<dbReference type="GO" id="GO:0006508">
    <property type="term" value="P:proteolysis"/>
    <property type="evidence" value="ECO:0007669"/>
    <property type="project" value="UniProtKB-KW"/>
</dbReference>
<keyword evidence="6" id="KW-1015">Disulfide bond</keyword>
<evidence type="ECO:0000256" key="5">
    <source>
        <dbReference type="ARBA" id="ARBA00022807"/>
    </source>
</evidence>
<dbReference type="GO" id="GO:0008234">
    <property type="term" value="F:cysteine-type peptidase activity"/>
    <property type="evidence" value="ECO:0007669"/>
    <property type="project" value="UniProtKB-KW"/>
</dbReference>
<dbReference type="Gene3D" id="3.90.70.10">
    <property type="entry name" value="Cysteine proteinases"/>
    <property type="match status" value="1"/>
</dbReference>
<evidence type="ECO:0000259" key="9">
    <source>
        <dbReference type="SMART" id="SM00848"/>
    </source>
</evidence>
<dbReference type="InterPro" id="IPR038765">
    <property type="entry name" value="Papain-like_cys_pep_sf"/>
</dbReference>
<dbReference type="PROSITE" id="PS00639">
    <property type="entry name" value="THIOL_PROTEASE_HIS"/>
    <property type="match status" value="1"/>
</dbReference>
<name>A0A5P1E889_ASPOF</name>
<dbReference type="InterPro" id="IPR013201">
    <property type="entry name" value="Prot_inhib_I29"/>
</dbReference>
<dbReference type="PANTHER" id="PTHR12411">
    <property type="entry name" value="CYSTEINE PROTEASE FAMILY C1-RELATED"/>
    <property type="match status" value="1"/>
</dbReference>
<dbReference type="Gramene" id="ONK58798">
    <property type="protein sequence ID" value="ONK58798"/>
    <property type="gene ID" value="A4U43_C09F16750"/>
</dbReference>
<dbReference type="CDD" id="cd02248">
    <property type="entry name" value="Peptidase_C1A"/>
    <property type="match status" value="1"/>
</dbReference>
<evidence type="ECO:0000256" key="4">
    <source>
        <dbReference type="ARBA" id="ARBA00022801"/>
    </source>
</evidence>
<evidence type="ECO:0000256" key="2">
    <source>
        <dbReference type="ARBA" id="ARBA00022670"/>
    </source>
</evidence>
<dbReference type="OrthoDB" id="10253408at2759"/>
<keyword evidence="4" id="KW-0378">Hydrolase</keyword>
<keyword evidence="5" id="KW-0788">Thiol protease</keyword>
<evidence type="ECO:0000256" key="7">
    <source>
        <dbReference type="SAM" id="SignalP"/>
    </source>
</evidence>
<feature type="domain" description="Peptidase C1A papain C-terminal" evidence="8">
    <location>
        <begin position="123"/>
        <end position="340"/>
    </location>
</feature>
<feature type="chain" id="PRO_5024407568" description="Cysteine proteinase" evidence="7">
    <location>
        <begin position="23"/>
        <end position="342"/>
    </location>
</feature>
<evidence type="ECO:0000256" key="1">
    <source>
        <dbReference type="ARBA" id="ARBA00008455"/>
    </source>
</evidence>
<protein>
    <recommendedName>
        <fullName evidence="12">Cysteine proteinase</fullName>
    </recommendedName>
</protein>
<dbReference type="SMART" id="SM00848">
    <property type="entry name" value="Inhibitor_I29"/>
    <property type="match status" value="1"/>
</dbReference>
<keyword evidence="3 7" id="KW-0732">Signal</keyword>
<dbReference type="PROSITE" id="PS00640">
    <property type="entry name" value="THIOL_PROTEASE_ASN"/>
    <property type="match status" value="1"/>
</dbReference>
<comment type="similarity">
    <text evidence="1">Belongs to the peptidase C1 family.</text>
</comment>
<dbReference type="InterPro" id="IPR000668">
    <property type="entry name" value="Peptidase_C1A_C"/>
</dbReference>
<reference evidence="11" key="1">
    <citation type="journal article" date="2017" name="Nat. Commun.">
        <title>The asparagus genome sheds light on the origin and evolution of a young Y chromosome.</title>
        <authorList>
            <person name="Harkess A."/>
            <person name="Zhou J."/>
            <person name="Xu C."/>
            <person name="Bowers J.E."/>
            <person name="Van der Hulst R."/>
            <person name="Ayyampalayam S."/>
            <person name="Mercati F."/>
            <person name="Riccardi P."/>
            <person name="McKain M.R."/>
            <person name="Kakrana A."/>
            <person name="Tang H."/>
            <person name="Ray J."/>
            <person name="Groenendijk J."/>
            <person name="Arikit S."/>
            <person name="Mathioni S.M."/>
            <person name="Nakano M."/>
            <person name="Shan H."/>
            <person name="Telgmann-Rauber A."/>
            <person name="Kanno A."/>
            <person name="Yue Z."/>
            <person name="Chen H."/>
            <person name="Li W."/>
            <person name="Chen Y."/>
            <person name="Xu X."/>
            <person name="Zhang Y."/>
            <person name="Luo S."/>
            <person name="Chen H."/>
            <person name="Gao J."/>
            <person name="Mao Z."/>
            <person name="Pires J.C."/>
            <person name="Luo M."/>
            <person name="Kudrna D."/>
            <person name="Wing R.A."/>
            <person name="Meyers B.C."/>
            <person name="Yi K."/>
            <person name="Kong H."/>
            <person name="Lavrijsen P."/>
            <person name="Sunseri F."/>
            <person name="Falavigna A."/>
            <person name="Ye Y."/>
            <person name="Leebens-Mack J.H."/>
            <person name="Chen G."/>
        </authorList>
    </citation>
    <scope>NUCLEOTIDE SEQUENCE [LARGE SCALE GENOMIC DNA]</scope>
    <source>
        <strain evidence="11">cv. DH0086</strain>
    </source>
</reference>
<dbReference type="PRINTS" id="PR00705">
    <property type="entry name" value="PAPAIN"/>
</dbReference>